<dbReference type="RefSeq" id="WP_145729181.1">
    <property type="nucleotide sequence ID" value="NZ_VITR01000001.1"/>
</dbReference>
<dbReference type="SUPFAM" id="SSF54909">
    <property type="entry name" value="Dimeric alpha+beta barrel"/>
    <property type="match status" value="1"/>
</dbReference>
<dbReference type="InterPro" id="IPR011008">
    <property type="entry name" value="Dimeric_a/b-barrel"/>
</dbReference>
<dbReference type="PANTHER" id="PTHR41521:SF4">
    <property type="entry name" value="BLR0684 PROTEIN"/>
    <property type="match status" value="1"/>
</dbReference>
<dbReference type="PANTHER" id="PTHR41521">
    <property type="match status" value="1"/>
</dbReference>
<reference evidence="2 3" key="1">
    <citation type="submission" date="2019-06" db="EMBL/GenBank/DDBJ databases">
        <title>Genomic Encyclopedia of Type Strains, Phase IV (KMG-V): Genome sequencing to study the core and pangenomes of soil and plant-associated prokaryotes.</title>
        <authorList>
            <person name="Whitman W."/>
        </authorList>
    </citation>
    <scope>NUCLEOTIDE SEQUENCE [LARGE SCALE GENOMIC DNA]</scope>
    <source>
        <strain evidence="2 3">BR 11622</strain>
    </source>
</reference>
<organism evidence="2 3">
    <name type="scientific">Nitrospirillum amazonense</name>
    <dbReference type="NCBI Taxonomy" id="28077"/>
    <lineage>
        <taxon>Bacteria</taxon>
        <taxon>Pseudomonadati</taxon>
        <taxon>Pseudomonadota</taxon>
        <taxon>Alphaproteobacteria</taxon>
        <taxon>Rhodospirillales</taxon>
        <taxon>Azospirillaceae</taxon>
        <taxon>Nitrospirillum</taxon>
    </lineage>
</organism>
<proteinExistence type="predicted"/>
<dbReference type="AlphaFoldDB" id="A0A560HKM2"/>
<accession>A0A560HKM2</accession>
<dbReference type="OrthoDB" id="9806380at2"/>
<evidence type="ECO:0000313" key="3">
    <source>
        <dbReference type="Proteomes" id="UP000315751"/>
    </source>
</evidence>
<dbReference type="InterPro" id="IPR010753">
    <property type="entry name" value="DUF1330"/>
</dbReference>
<feature type="domain" description="DUF1330" evidence="1">
    <location>
        <begin position="3"/>
        <end position="92"/>
    </location>
</feature>
<gene>
    <name evidence="2" type="ORF">FBZ90_101239</name>
</gene>
<evidence type="ECO:0000313" key="2">
    <source>
        <dbReference type="EMBL" id="TWB45904.1"/>
    </source>
</evidence>
<dbReference type="Proteomes" id="UP000315751">
    <property type="component" value="Unassembled WGS sequence"/>
</dbReference>
<name>A0A560HKM2_9PROT</name>
<keyword evidence="3" id="KW-1185">Reference proteome</keyword>
<dbReference type="Gene3D" id="3.30.70.100">
    <property type="match status" value="1"/>
</dbReference>
<evidence type="ECO:0000259" key="1">
    <source>
        <dbReference type="Pfam" id="PF07045"/>
    </source>
</evidence>
<protein>
    <submittedName>
        <fullName evidence="2">Uncharacterized protein (DUF1330 family)</fullName>
    </submittedName>
</protein>
<dbReference type="EMBL" id="VITR01000001">
    <property type="protein sequence ID" value="TWB45904.1"/>
    <property type="molecule type" value="Genomic_DNA"/>
</dbReference>
<sequence length="97" mass="10367">MPAHIVATIRITDPARFAPYLKGIAGLAEAHGGEYLVRAKVDEVVEGAVDPEERVVVIRFPTVEAARAYVHSDTYRAAAALRQGAGTVETRLLADPA</sequence>
<comment type="caution">
    <text evidence="2">The sequence shown here is derived from an EMBL/GenBank/DDBJ whole genome shotgun (WGS) entry which is preliminary data.</text>
</comment>
<dbReference type="Pfam" id="PF07045">
    <property type="entry name" value="DUF1330"/>
    <property type="match status" value="1"/>
</dbReference>